<protein>
    <submittedName>
        <fullName evidence="2">Uncharacterized protein</fullName>
    </submittedName>
</protein>
<gene>
    <name evidence="2" type="ORF">AVDCRST_MAG55-2484</name>
</gene>
<organism evidence="2">
    <name type="scientific">uncultured Rubrobacteraceae bacterium</name>
    <dbReference type="NCBI Taxonomy" id="349277"/>
    <lineage>
        <taxon>Bacteria</taxon>
        <taxon>Bacillati</taxon>
        <taxon>Actinomycetota</taxon>
        <taxon>Rubrobacteria</taxon>
        <taxon>Rubrobacterales</taxon>
        <taxon>Rubrobacteraceae</taxon>
        <taxon>environmental samples</taxon>
    </lineage>
</organism>
<sequence length="129" mass="13392">MAGAASEGGSAGTSRETARLSHRLCVPRRRRRRGRDAAAAAGMLVAGHCAAADAQAYSAYSDPGKTALSFALSKGQNVAELQREFGLADEEVGSILAAINEENGKLAREFTQSGKIVASNKSLSDAKIL</sequence>
<accession>A0A6J4PXE0</accession>
<name>A0A6J4PXE0_9ACTN</name>
<evidence type="ECO:0000313" key="2">
    <source>
        <dbReference type="EMBL" id="CAA9428502.1"/>
    </source>
</evidence>
<dbReference type="EMBL" id="CADCUZ010000119">
    <property type="protein sequence ID" value="CAA9428502.1"/>
    <property type="molecule type" value="Genomic_DNA"/>
</dbReference>
<dbReference type="AlphaFoldDB" id="A0A6J4PXE0"/>
<proteinExistence type="predicted"/>
<feature type="region of interest" description="Disordered" evidence="1">
    <location>
        <begin position="1"/>
        <end position="22"/>
    </location>
</feature>
<reference evidence="2" key="1">
    <citation type="submission" date="2020-02" db="EMBL/GenBank/DDBJ databases">
        <authorList>
            <person name="Meier V. D."/>
        </authorList>
    </citation>
    <scope>NUCLEOTIDE SEQUENCE</scope>
    <source>
        <strain evidence="2">AVDCRST_MAG55</strain>
    </source>
</reference>
<evidence type="ECO:0000256" key="1">
    <source>
        <dbReference type="SAM" id="MobiDB-lite"/>
    </source>
</evidence>